<evidence type="ECO:0000313" key="2">
    <source>
        <dbReference type="Proteomes" id="UP001169760"/>
    </source>
</evidence>
<organism evidence="1 2">
    <name type="scientific">Saccharophagus degradans</name>
    <dbReference type="NCBI Taxonomy" id="86304"/>
    <lineage>
        <taxon>Bacteria</taxon>
        <taxon>Pseudomonadati</taxon>
        <taxon>Pseudomonadota</taxon>
        <taxon>Gammaproteobacteria</taxon>
        <taxon>Cellvibrionales</taxon>
        <taxon>Cellvibrionaceae</taxon>
        <taxon>Saccharophagus</taxon>
    </lineage>
</organism>
<gene>
    <name evidence="1" type="ORF">Q4521_19110</name>
</gene>
<comment type="caution">
    <text evidence="1">The sequence shown here is derived from an EMBL/GenBank/DDBJ whole genome shotgun (WGS) entry which is preliminary data.</text>
</comment>
<sequence>MKIYMYVDNPDLGENEQAMVDAIAQWVGEDNPHAKFINARDDEWTLGIELEMKNRKFLAEPLNAMHKLALKYKCDFVVGYIEDGEKEDVCYFGKEEGKPDLFEIGSYLGFG</sequence>
<evidence type="ECO:0000313" key="1">
    <source>
        <dbReference type="EMBL" id="MDO6424606.1"/>
    </source>
</evidence>
<reference evidence="1" key="1">
    <citation type="submission" date="2023-07" db="EMBL/GenBank/DDBJ databases">
        <title>Genome content predicts the carbon catabolic preferences of heterotrophic bacteria.</title>
        <authorList>
            <person name="Gralka M."/>
        </authorList>
    </citation>
    <scope>NUCLEOTIDE SEQUENCE</scope>
    <source>
        <strain evidence="1">I3M17_2</strain>
    </source>
</reference>
<protein>
    <submittedName>
        <fullName evidence="1">Uncharacterized protein</fullName>
    </submittedName>
</protein>
<dbReference type="RefSeq" id="WP_011469115.1">
    <property type="nucleotide sequence ID" value="NZ_JAHKPP010000050.1"/>
</dbReference>
<dbReference type="GeneID" id="98615681"/>
<dbReference type="Proteomes" id="UP001169760">
    <property type="component" value="Unassembled WGS sequence"/>
</dbReference>
<dbReference type="EMBL" id="JAUOPB010000016">
    <property type="protein sequence ID" value="MDO6424606.1"/>
    <property type="molecule type" value="Genomic_DNA"/>
</dbReference>
<accession>A0AAW7XCC4</accession>
<dbReference type="AlphaFoldDB" id="A0AAW7XCC4"/>
<name>A0AAW7XCC4_9GAMM</name>
<proteinExistence type="predicted"/>